<dbReference type="AlphaFoldDB" id="A0A840BCZ1"/>
<dbReference type="RefSeq" id="WP_183631070.1">
    <property type="nucleotide sequence ID" value="NZ_BAABLE010000011.1"/>
</dbReference>
<dbReference type="Proteomes" id="UP000561045">
    <property type="component" value="Unassembled WGS sequence"/>
</dbReference>
<dbReference type="InterPro" id="IPR051531">
    <property type="entry name" value="N-acetyltransferase"/>
</dbReference>
<evidence type="ECO:0000313" key="3">
    <source>
        <dbReference type="Proteomes" id="UP000561045"/>
    </source>
</evidence>
<gene>
    <name evidence="2" type="ORF">GGR36_000263</name>
</gene>
<dbReference type="Pfam" id="PF13302">
    <property type="entry name" value="Acetyltransf_3"/>
    <property type="match status" value="1"/>
</dbReference>
<sequence>MTSRSNPAPDAPAPTDTLPRVAARVVLRRLRGSDLHAFQAYRGDPEVGRYQGWSPMPDANAASFLAEMSAAPLLRQGEWVQLGIAALETDVLLGDIGLFLSPDGAHAEIGFTLARAAQGQGIAREAVREAIDMVFARTAVTEVRAITDARNLASVGLLQRLGFTLQARCETTFRGEPCVELVYRLGRTA</sequence>
<protein>
    <submittedName>
        <fullName evidence="2">Aminoglycoside 6'-N-acetyltransferase</fullName>
        <ecNumber evidence="2">2.3.1.82</ecNumber>
    </submittedName>
</protein>
<dbReference type="Gene3D" id="3.40.630.30">
    <property type="match status" value="1"/>
</dbReference>
<accession>A0A840BCZ1</accession>
<evidence type="ECO:0000259" key="1">
    <source>
        <dbReference type="PROSITE" id="PS51186"/>
    </source>
</evidence>
<dbReference type="SUPFAM" id="SSF55729">
    <property type="entry name" value="Acyl-CoA N-acyltransferases (Nat)"/>
    <property type="match status" value="1"/>
</dbReference>
<dbReference type="GO" id="GO:0047663">
    <property type="term" value="F:aminoglycoside 6'-N-acetyltransferase activity"/>
    <property type="evidence" value="ECO:0007669"/>
    <property type="project" value="UniProtKB-EC"/>
</dbReference>
<evidence type="ECO:0000313" key="2">
    <source>
        <dbReference type="EMBL" id="MBB4010955.1"/>
    </source>
</evidence>
<name>A0A840BCZ1_9RHOO</name>
<organism evidence="2 3">
    <name type="scientific">Niveibacterium umoris</name>
    <dbReference type="NCBI Taxonomy" id="1193620"/>
    <lineage>
        <taxon>Bacteria</taxon>
        <taxon>Pseudomonadati</taxon>
        <taxon>Pseudomonadota</taxon>
        <taxon>Betaproteobacteria</taxon>
        <taxon>Rhodocyclales</taxon>
        <taxon>Rhodocyclaceae</taxon>
        <taxon>Niveibacterium</taxon>
    </lineage>
</organism>
<dbReference type="EC" id="2.3.1.82" evidence="2"/>
<dbReference type="PROSITE" id="PS51186">
    <property type="entry name" value="GNAT"/>
    <property type="match status" value="1"/>
</dbReference>
<keyword evidence="2" id="KW-0012">Acyltransferase</keyword>
<reference evidence="2 3" key="1">
    <citation type="submission" date="2020-08" db="EMBL/GenBank/DDBJ databases">
        <title>Genomic Encyclopedia of Type Strains, Phase IV (KMG-IV): sequencing the most valuable type-strain genomes for metagenomic binning, comparative biology and taxonomic classification.</title>
        <authorList>
            <person name="Goeker M."/>
        </authorList>
    </citation>
    <scope>NUCLEOTIDE SEQUENCE [LARGE SCALE GENOMIC DNA]</scope>
    <source>
        <strain evidence="2 3">DSM 106739</strain>
    </source>
</reference>
<dbReference type="PANTHER" id="PTHR43792:SF1">
    <property type="entry name" value="N-ACETYLTRANSFERASE DOMAIN-CONTAINING PROTEIN"/>
    <property type="match status" value="1"/>
</dbReference>
<dbReference type="InterPro" id="IPR000182">
    <property type="entry name" value="GNAT_dom"/>
</dbReference>
<feature type="domain" description="N-acetyltransferase" evidence="1">
    <location>
        <begin position="25"/>
        <end position="188"/>
    </location>
</feature>
<keyword evidence="2" id="KW-0808">Transferase</keyword>
<dbReference type="InterPro" id="IPR016181">
    <property type="entry name" value="Acyl_CoA_acyltransferase"/>
</dbReference>
<proteinExistence type="predicted"/>
<dbReference type="PANTHER" id="PTHR43792">
    <property type="entry name" value="GNAT FAMILY, PUTATIVE (AFU_ORTHOLOGUE AFUA_3G00765)-RELATED-RELATED"/>
    <property type="match status" value="1"/>
</dbReference>
<keyword evidence="3" id="KW-1185">Reference proteome</keyword>
<comment type="caution">
    <text evidence="2">The sequence shown here is derived from an EMBL/GenBank/DDBJ whole genome shotgun (WGS) entry which is preliminary data.</text>
</comment>
<dbReference type="EMBL" id="JACIET010000001">
    <property type="protein sequence ID" value="MBB4010955.1"/>
    <property type="molecule type" value="Genomic_DNA"/>
</dbReference>